<dbReference type="AlphaFoldDB" id="A0A915E679"/>
<accession>A0A915E679</accession>
<proteinExistence type="predicted"/>
<reference evidence="3" key="1">
    <citation type="submission" date="2022-11" db="UniProtKB">
        <authorList>
            <consortium name="WormBaseParasite"/>
        </authorList>
    </citation>
    <scope>IDENTIFICATION</scope>
</reference>
<sequence length="230" mass="25152">MLIDQLRVDLMSRFRYLLNPSVANLVLSSSQTMSDVNIMDTFEPEEEQIGIDHLVKMHGHLINLGISLLSVQPQALQFERVFFIAGMMVNKHPSADEDALRRRQSARCSGLPTIETKTSVKREHLVYGTAGILALYLIVGSAAALVCNLIGLAIRRMPSPARLLLECSDECAASLLGDESFLLAVLGLAADSCALKMYARVVDPAVTKLDALLAKYNVADECSSREMITS</sequence>
<name>A0A915E679_9BILA</name>
<keyword evidence="1" id="KW-0472">Membrane</keyword>
<protein>
    <submittedName>
        <fullName evidence="3">Uncharacterized protein</fullName>
    </submittedName>
</protein>
<feature type="transmembrane region" description="Helical" evidence="1">
    <location>
        <begin position="125"/>
        <end position="154"/>
    </location>
</feature>
<keyword evidence="1" id="KW-0812">Transmembrane</keyword>
<keyword evidence="1" id="KW-1133">Transmembrane helix</keyword>
<evidence type="ECO:0000313" key="3">
    <source>
        <dbReference type="WBParaSite" id="jg26203"/>
    </source>
</evidence>
<evidence type="ECO:0000313" key="2">
    <source>
        <dbReference type="Proteomes" id="UP000887574"/>
    </source>
</evidence>
<keyword evidence="2" id="KW-1185">Reference proteome</keyword>
<organism evidence="2 3">
    <name type="scientific">Ditylenchus dipsaci</name>
    <dbReference type="NCBI Taxonomy" id="166011"/>
    <lineage>
        <taxon>Eukaryota</taxon>
        <taxon>Metazoa</taxon>
        <taxon>Ecdysozoa</taxon>
        <taxon>Nematoda</taxon>
        <taxon>Chromadorea</taxon>
        <taxon>Rhabditida</taxon>
        <taxon>Tylenchina</taxon>
        <taxon>Tylenchomorpha</taxon>
        <taxon>Sphaerularioidea</taxon>
        <taxon>Anguinidae</taxon>
        <taxon>Anguininae</taxon>
        <taxon>Ditylenchus</taxon>
    </lineage>
</organism>
<dbReference type="WBParaSite" id="jg26203">
    <property type="protein sequence ID" value="jg26203"/>
    <property type="gene ID" value="jg26203"/>
</dbReference>
<evidence type="ECO:0000256" key="1">
    <source>
        <dbReference type="SAM" id="Phobius"/>
    </source>
</evidence>
<dbReference type="Proteomes" id="UP000887574">
    <property type="component" value="Unplaced"/>
</dbReference>